<comment type="miscellaneous">
    <text evidence="7">The a and c carboxylates of cobyrinate are activated for nucleophilic attack via formation of a phosphorylated intermediate by ATP. CbiA catalyzes first the amidation of the c-carboxylate, and then that of the a-carboxylate.</text>
</comment>
<dbReference type="OrthoDB" id="9764035at2"/>
<comment type="pathway">
    <text evidence="7">Cofactor biosynthesis; adenosylcobalamin biosynthesis; cob(II)yrinate a,c-diamide from sirohydrochlorin (anaerobic route): step 10/10.</text>
</comment>
<keyword evidence="5 7" id="KW-0460">Magnesium</keyword>
<evidence type="ECO:0000259" key="9">
    <source>
        <dbReference type="Pfam" id="PF07685"/>
    </source>
</evidence>
<organism evidence="10 11">
    <name type="scientific">Streptococcus danieliae</name>
    <dbReference type="NCBI Taxonomy" id="747656"/>
    <lineage>
        <taxon>Bacteria</taxon>
        <taxon>Bacillati</taxon>
        <taxon>Bacillota</taxon>
        <taxon>Bacilli</taxon>
        <taxon>Lactobacillales</taxon>
        <taxon>Streptococcaceae</taxon>
        <taxon>Streptococcus</taxon>
    </lineage>
</organism>
<dbReference type="CDD" id="cd03130">
    <property type="entry name" value="GATase1_CobB"/>
    <property type="match status" value="1"/>
</dbReference>
<dbReference type="InterPro" id="IPR002586">
    <property type="entry name" value="CobQ/CobB/MinD/ParA_Nub-bd_dom"/>
</dbReference>
<gene>
    <name evidence="7" type="primary">cbiA</name>
    <name evidence="10" type="ORF">E5983_00250</name>
</gene>
<accession>A0A7X3KBQ1</accession>
<dbReference type="Proteomes" id="UP000461595">
    <property type="component" value="Unassembled WGS sequence"/>
</dbReference>
<keyword evidence="7" id="KW-0169">Cobalamin biosynthesis</keyword>
<evidence type="ECO:0000256" key="5">
    <source>
        <dbReference type="ARBA" id="ARBA00022842"/>
    </source>
</evidence>
<dbReference type="Gene3D" id="3.40.50.880">
    <property type="match status" value="1"/>
</dbReference>
<dbReference type="UniPathway" id="UPA00148">
    <property type="reaction ID" value="UER00231"/>
</dbReference>
<evidence type="ECO:0000256" key="2">
    <source>
        <dbReference type="ARBA" id="ARBA00022598"/>
    </source>
</evidence>
<dbReference type="SUPFAM" id="SSF52540">
    <property type="entry name" value="P-loop containing nucleoside triphosphate hydrolases"/>
    <property type="match status" value="1"/>
</dbReference>
<dbReference type="AlphaFoldDB" id="A0A7X3KBQ1"/>
<name>A0A7X3KBQ1_9STRE</name>
<dbReference type="SUPFAM" id="SSF52317">
    <property type="entry name" value="Class I glutamine amidotransferase-like"/>
    <property type="match status" value="1"/>
</dbReference>
<evidence type="ECO:0000259" key="8">
    <source>
        <dbReference type="Pfam" id="PF01656"/>
    </source>
</evidence>
<keyword evidence="4 7" id="KW-0067">ATP-binding</keyword>
<keyword evidence="2 7" id="KW-0436">Ligase</keyword>
<evidence type="ECO:0000256" key="4">
    <source>
        <dbReference type="ARBA" id="ARBA00022840"/>
    </source>
</evidence>
<comment type="domain">
    <text evidence="7">Comprises of two domains. The C-terminal domain contains the binding site for glutamine and catalyzes the hydrolysis of this substrate to glutamate and ammonia. The N-terminal domain is anticipated to bind ATP and cobyrinate and catalyzes the ultimate synthesis of the diamide product. The ammonia produced via the glutaminase domain is probably translocated to the adjacent domain via a molecular tunnel, where it reacts with an activated intermediate.</text>
</comment>
<dbReference type="GO" id="GO:0009236">
    <property type="term" value="P:cobalamin biosynthetic process"/>
    <property type="evidence" value="ECO:0007669"/>
    <property type="project" value="UniProtKB-UniRule"/>
</dbReference>
<evidence type="ECO:0000256" key="6">
    <source>
        <dbReference type="ARBA" id="ARBA00022962"/>
    </source>
</evidence>
<comment type="caution">
    <text evidence="10">The sequence shown here is derived from an EMBL/GenBank/DDBJ whole genome shotgun (WGS) entry which is preliminary data.</text>
</comment>
<feature type="domain" description="CobQ/CobB/MinD/ParA nucleotide binding" evidence="8">
    <location>
        <begin position="5"/>
        <end position="190"/>
    </location>
</feature>
<feature type="site" description="Increases nucleophilicity of active site Cys" evidence="7">
    <location>
        <position position="431"/>
    </location>
</feature>
<protein>
    <recommendedName>
        <fullName evidence="7">Cobyrinate a,c-diamide synthase</fullName>
        <ecNumber evidence="7">6.3.5.11</ecNumber>
    </recommendedName>
    <alternativeName>
        <fullName evidence="7">Cobyrinic acid a,c-diamide synthetase</fullName>
    </alternativeName>
</protein>
<keyword evidence="6 7" id="KW-0315">Glutamine amidotransferase</keyword>
<dbReference type="GO" id="GO:0005524">
    <property type="term" value="F:ATP binding"/>
    <property type="evidence" value="ECO:0007669"/>
    <property type="project" value="UniProtKB-UniRule"/>
</dbReference>
<dbReference type="Gene3D" id="3.40.50.300">
    <property type="entry name" value="P-loop containing nucleotide triphosphate hydrolases"/>
    <property type="match status" value="2"/>
</dbReference>
<dbReference type="PANTHER" id="PTHR43873">
    <property type="entry name" value="COBYRINATE A,C-DIAMIDE SYNTHASE"/>
    <property type="match status" value="1"/>
</dbReference>
<evidence type="ECO:0000256" key="7">
    <source>
        <dbReference type="HAMAP-Rule" id="MF_00027"/>
    </source>
</evidence>
<dbReference type="EMBL" id="WSRS01000001">
    <property type="protein sequence ID" value="MVX58107.1"/>
    <property type="molecule type" value="Genomic_DNA"/>
</dbReference>
<proteinExistence type="inferred from homology"/>
<dbReference type="InterPro" id="IPR004484">
    <property type="entry name" value="CbiA/CobB_synth"/>
</dbReference>
<dbReference type="PANTHER" id="PTHR43873:SF1">
    <property type="entry name" value="COBYRINATE A,C-DIAMIDE SYNTHASE"/>
    <property type="match status" value="1"/>
</dbReference>
<dbReference type="InterPro" id="IPR011698">
    <property type="entry name" value="GATase_3"/>
</dbReference>
<evidence type="ECO:0000256" key="3">
    <source>
        <dbReference type="ARBA" id="ARBA00022741"/>
    </source>
</evidence>
<comment type="cofactor">
    <cofactor evidence="1 7">
        <name>Mg(2+)</name>
        <dbReference type="ChEBI" id="CHEBI:18420"/>
    </cofactor>
</comment>
<evidence type="ECO:0000313" key="10">
    <source>
        <dbReference type="EMBL" id="MVX58107.1"/>
    </source>
</evidence>
<feature type="domain" description="CobB/CobQ-like glutamine amidotransferase" evidence="9">
    <location>
        <begin position="248"/>
        <end position="437"/>
    </location>
</feature>
<dbReference type="PROSITE" id="PS51274">
    <property type="entry name" value="GATASE_COBBQ"/>
    <property type="match status" value="1"/>
</dbReference>
<evidence type="ECO:0000313" key="11">
    <source>
        <dbReference type="Proteomes" id="UP000461595"/>
    </source>
</evidence>
<dbReference type="Pfam" id="PF01656">
    <property type="entry name" value="CbiA"/>
    <property type="match status" value="1"/>
</dbReference>
<comment type="similarity">
    <text evidence="7">Belongs to the CobB/CbiA family.</text>
</comment>
<sequence length="451" mass="50307">MKQFLLAGTSSGVGKTTVTLAVLQALILKGYKVQPYKVGPDYIDTAYHSRISQRASRNLDMFMIPDVEALRGTYQEGWLQADIALVEGVMGLFDGLGTDRDCASSAAVAKRLGIPVILIVDGKSTSTSAAAVVKGFAEFDPDVAIVGVIINRVASQQHFELIKGAIERYTNVEVFGYLKKEDSFILPSRHLGLVPQEEMAELDQLFLDLGRRALETIAIDRILACCDSDSRPASLPFSTSVSLPLRLGYAKDEAFHFYYADNLSWLEKVGATLVPFSPLRDTRLPEADAYYFGGGFPEVFADQLAENVSFRQSVLEAHQAGKPIYAECGGLMYLGEFLEVEGALHSMVGIFQGVSRMTKRLKRFGYCRAVCKEDTLFGPKGTIVLGHEFHHSIFETQEQPVLHLEKWRDGERVASWEGGYQKGNSFASYLHVHFYQSENLFYQWLHRLRRD</sequence>
<dbReference type="GO" id="GO:0042242">
    <property type="term" value="F:cobyrinic acid a,c-diamide synthase activity"/>
    <property type="evidence" value="ECO:0007669"/>
    <property type="project" value="UniProtKB-UniRule"/>
</dbReference>
<dbReference type="HAMAP" id="MF_00027">
    <property type="entry name" value="CobB_CbiA"/>
    <property type="match status" value="1"/>
</dbReference>
<dbReference type="InterPro" id="IPR029062">
    <property type="entry name" value="Class_I_gatase-like"/>
</dbReference>
<dbReference type="InterPro" id="IPR027417">
    <property type="entry name" value="P-loop_NTPase"/>
</dbReference>
<dbReference type="CDD" id="cd05388">
    <property type="entry name" value="CobB_N"/>
    <property type="match status" value="1"/>
</dbReference>
<comment type="function">
    <text evidence="7">Catalyzes the ATP-dependent amidation of the two carboxylate groups at positions a and c of cobyrinate, using either L-glutamine or ammonia as the nitrogen source.</text>
</comment>
<dbReference type="Pfam" id="PF07685">
    <property type="entry name" value="GATase_3"/>
    <property type="match status" value="1"/>
</dbReference>
<comment type="catalytic activity">
    <reaction evidence="7">
        <text>cob(II)yrinate + 2 L-glutamine + 2 ATP + 2 H2O = cob(II)yrinate a,c diamide + 2 L-glutamate + 2 ADP + 2 phosphate + 2 H(+)</text>
        <dbReference type="Rhea" id="RHEA:26289"/>
        <dbReference type="ChEBI" id="CHEBI:15377"/>
        <dbReference type="ChEBI" id="CHEBI:15378"/>
        <dbReference type="ChEBI" id="CHEBI:29985"/>
        <dbReference type="ChEBI" id="CHEBI:30616"/>
        <dbReference type="ChEBI" id="CHEBI:43474"/>
        <dbReference type="ChEBI" id="CHEBI:58359"/>
        <dbReference type="ChEBI" id="CHEBI:58537"/>
        <dbReference type="ChEBI" id="CHEBI:58894"/>
        <dbReference type="ChEBI" id="CHEBI:456216"/>
        <dbReference type="EC" id="6.3.5.11"/>
    </reaction>
</comment>
<feature type="active site" description="Nucleophile" evidence="7">
    <location>
        <position position="328"/>
    </location>
</feature>
<dbReference type="RefSeq" id="WP_160331940.1">
    <property type="nucleotide sequence ID" value="NZ_CATKDJ010000142.1"/>
</dbReference>
<dbReference type="NCBIfam" id="NF002204">
    <property type="entry name" value="PRK01077.1"/>
    <property type="match status" value="1"/>
</dbReference>
<dbReference type="EC" id="6.3.5.11" evidence="7"/>
<keyword evidence="3 7" id="KW-0547">Nucleotide-binding</keyword>
<reference evidence="10 11" key="1">
    <citation type="submission" date="2019-12" db="EMBL/GenBank/DDBJ databases">
        <title>Microbes associate with the intestines of laboratory mice.</title>
        <authorList>
            <person name="Navarre W."/>
            <person name="Wong E."/>
        </authorList>
    </citation>
    <scope>NUCLEOTIDE SEQUENCE [LARGE SCALE GENOMIC DNA]</scope>
    <source>
        <strain evidence="10 11">NM51_B2-22</strain>
    </source>
</reference>
<dbReference type="NCBIfam" id="TIGR00379">
    <property type="entry name" value="cobB"/>
    <property type="match status" value="1"/>
</dbReference>
<evidence type="ECO:0000256" key="1">
    <source>
        <dbReference type="ARBA" id="ARBA00001946"/>
    </source>
</evidence>